<accession>A0A448YYE2</accession>
<sequence length="330" mass="36594">MNEESSSSSSKRRGPTTYPPPDASAATDDATEASLTRRSKNDRIPLSLGKASLRIRLEAYYSLISPAILSDRTAWLRKYDQIYEKYGGTHSGERKLATKLAKKYGTAVRLLLVSDSSSLVPRFPTDSNRSNDLANTRKSNLPRDESWYQLRKEEAGSGIVDFLSSRFDPVEALTGASGRGSVARANPWMEELLPKTILDNIGKCAALLPTDDPLRKENHLQLQLRKSAASRNSSSQQNQLALGTAAAAESVQIRPTTLRKQTNHDLHPFEAIASHLDTGPHSLLFRLRRDRKRARVVVRYVNMVRGTITGSLVAFDKHMNLILRDAEAIA</sequence>
<dbReference type="InterPro" id="IPR039267">
    <property type="entry name" value="Lsm11"/>
</dbReference>
<dbReference type="SUPFAM" id="SSF50182">
    <property type="entry name" value="Sm-like ribonucleoproteins"/>
    <property type="match status" value="1"/>
</dbReference>
<evidence type="ECO:0000313" key="3">
    <source>
        <dbReference type="EMBL" id="VEU34774.1"/>
    </source>
</evidence>
<gene>
    <name evidence="3" type="ORF">PSNMU_V1.4_AUG-EV-PASAV3_0015060</name>
</gene>
<dbReference type="Gene3D" id="2.30.30.100">
    <property type="match status" value="1"/>
</dbReference>
<proteinExistence type="predicted"/>
<dbReference type="Pfam" id="PF01423">
    <property type="entry name" value="LSM"/>
    <property type="match status" value="1"/>
</dbReference>
<dbReference type="GO" id="GO:0005683">
    <property type="term" value="C:U7 snRNP"/>
    <property type="evidence" value="ECO:0007669"/>
    <property type="project" value="TreeGrafter"/>
</dbReference>
<dbReference type="AlphaFoldDB" id="A0A448YYE2"/>
<evidence type="ECO:0000256" key="1">
    <source>
        <dbReference type="SAM" id="MobiDB-lite"/>
    </source>
</evidence>
<protein>
    <recommendedName>
        <fullName evidence="2">Sm domain-containing protein</fullName>
    </recommendedName>
</protein>
<dbReference type="OrthoDB" id="437526at2759"/>
<evidence type="ECO:0000259" key="2">
    <source>
        <dbReference type="Pfam" id="PF01423"/>
    </source>
</evidence>
<dbReference type="PANTHER" id="PTHR21415:SF1">
    <property type="entry name" value="U7 SNRNA-ASSOCIATED SM-LIKE PROTEIN LSM11"/>
    <property type="match status" value="1"/>
</dbReference>
<name>A0A448YYE2_9STRA</name>
<dbReference type="InterPro" id="IPR001163">
    <property type="entry name" value="Sm_dom_euk/arc"/>
</dbReference>
<dbReference type="EMBL" id="CAACVS010000037">
    <property type="protein sequence ID" value="VEU34774.1"/>
    <property type="molecule type" value="Genomic_DNA"/>
</dbReference>
<feature type="domain" description="Sm" evidence="2">
    <location>
        <begin position="307"/>
        <end position="328"/>
    </location>
</feature>
<evidence type="ECO:0000313" key="4">
    <source>
        <dbReference type="Proteomes" id="UP000291116"/>
    </source>
</evidence>
<dbReference type="InterPro" id="IPR010920">
    <property type="entry name" value="LSM_dom_sf"/>
</dbReference>
<reference evidence="3 4" key="1">
    <citation type="submission" date="2019-01" db="EMBL/GenBank/DDBJ databases">
        <authorList>
            <person name="Ferrante I. M."/>
        </authorList>
    </citation>
    <scope>NUCLEOTIDE SEQUENCE [LARGE SCALE GENOMIC DNA]</scope>
    <source>
        <strain evidence="3 4">B856</strain>
    </source>
</reference>
<dbReference type="PANTHER" id="PTHR21415">
    <property type="entry name" value="U7 SNRNA-ASSOCIATED SM-LIKE PROTEIN LSM11"/>
    <property type="match status" value="1"/>
</dbReference>
<keyword evidence="4" id="KW-1185">Reference proteome</keyword>
<dbReference type="GO" id="GO:0071209">
    <property type="term" value="F:U7 snRNA binding"/>
    <property type="evidence" value="ECO:0007669"/>
    <property type="project" value="InterPro"/>
</dbReference>
<dbReference type="GO" id="GO:0006398">
    <property type="term" value="P:mRNA 3'-end processing by stem-loop binding and cleavage"/>
    <property type="evidence" value="ECO:0007669"/>
    <property type="project" value="TreeGrafter"/>
</dbReference>
<dbReference type="Proteomes" id="UP000291116">
    <property type="component" value="Unassembled WGS sequence"/>
</dbReference>
<feature type="region of interest" description="Disordered" evidence="1">
    <location>
        <begin position="1"/>
        <end position="38"/>
    </location>
</feature>
<organism evidence="3 4">
    <name type="scientific">Pseudo-nitzschia multistriata</name>
    <dbReference type="NCBI Taxonomy" id="183589"/>
    <lineage>
        <taxon>Eukaryota</taxon>
        <taxon>Sar</taxon>
        <taxon>Stramenopiles</taxon>
        <taxon>Ochrophyta</taxon>
        <taxon>Bacillariophyta</taxon>
        <taxon>Bacillariophyceae</taxon>
        <taxon>Bacillariophycidae</taxon>
        <taxon>Bacillariales</taxon>
        <taxon>Bacillariaceae</taxon>
        <taxon>Pseudo-nitzschia</taxon>
    </lineage>
</organism>